<protein>
    <submittedName>
        <fullName evidence="4">GntR family transcriptional regulator</fullName>
    </submittedName>
</protein>
<evidence type="ECO:0000256" key="3">
    <source>
        <dbReference type="ARBA" id="ARBA00023163"/>
    </source>
</evidence>
<evidence type="ECO:0000256" key="2">
    <source>
        <dbReference type="ARBA" id="ARBA00023125"/>
    </source>
</evidence>
<dbReference type="Pfam" id="PF07729">
    <property type="entry name" value="FCD"/>
    <property type="match status" value="1"/>
</dbReference>
<dbReference type="KEGG" id="mhos:CXR34_03805"/>
<dbReference type="SUPFAM" id="SSF46785">
    <property type="entry name" value="Winged helix' DNA-binding domain"/>
    <property type="match status" value="1"/>
</dbReference>
<dbReference type="Proteomes" id="UP000233276">
    <property type="component" value="Chromosome"/>
</dbReference>
<sequence>MPPWSARDGIAVSGTVRGDGMSEAQDAADDSLAATAYRRIRTAIILGRYADGAAITEGRLADELQMSRIPVRAAILQLGVDGFLATAPRRSARIVGWDRRSIDELFDVRLSLETLAARLAAQNAGRGAPVEVLDRALASAHDAVTSGERLAIAEAHAAFHARIVEMADSTLLTSLTRVVSGRLVWLFYLTGVGRDAREQSHEHDELLAAIADGNARLAESLAFSHIEKGRAPSMRLILNEPRD</sequence>
<dbReference type="Gene3D" id="1.20.120.530">
    <property type="entry name" value="GntR ligand-binding domain-like"/>
    <property type="match status" value="1"/>
</dbReference>
<dbReference type="Pfam" id="PF00392">
    <property type="entry name" value="GntR"/>
    <property type="match status" value="1"/>
</dbReference>
<dbReference type="SUPFAM" id="SSF48008">
    <property type="entry name" value="GntR ligand-binding domain-like"/>
    <property type="match status" value="1"/>
</dbReference>
<dbReference type="RefSeq" id="WP_101305617.1">
    <property type="nucleotide sequence ID" value="NZ_CP061345.1"/>
</dbReference>
<dbReference type="Gene3D" id="1.10.10.10">
    <property type="entry name" value="Winged helix-like DNA-binding domain superfamily/Winged helix DNA-binding domain"/>
    <property type="match status" value="1"/>
</dbReference>
<dbReference type="SMART" id="SM00895">
    <property type="entry name" value="FCD"/>
    <property type="match status" value="1"/>
</dbReference>
<dbReference type="PROSITE" id="PS50949">
    <property type="entry name" value="HTH_GNTR"/>
    <property type="match status" value="1"/>
</dbReference>
<gene>
    <name evidence="4" type="ORF">CXR34_03805</name>
</gene>
<keyword evidence="2" id="KW-0238">DNA-binding</keyword>
<accession>A0A2K9D4R2</accession>
<organism evidence="4 5">
    <name type="scientific">Microbacterium hominis</name>
    <dbReference type="NCBI Taxonomy" id="162426"/>
    <lineage>
        <taxon>Bacteria</taxon>
        <taxon>Bacillati</taxon>
        <taxon>Actinomycetota</taxon>
        <taxon>Actinomycetes</taxon>
        <taxon>Micrococcales</taxon>
        <taxon>Microbacteriaceae</taxon>
        <taxon>Microbacterium</taxon>
    </lineage>
</organism>
<proteinExistence type="predicted"/>
<keyword evidence="1" id="KW-0805">Transcription regulation</keyword>
<evidence type="ECO:0000313" key="5">
    <source>
        <dbReference type="Proteomes" id="UP000233276"/>
    </source>
</evidence>
<dbReference type="InterPro" id="IPR000524">
    <property type="entry name" value="Tscrpt_reg_HTH_GntR"/>
</dbReference>
<name>A0A2K9D4R2_9MICO</name>
<keyword evidence="3" id="KW-0804">Transcription</keyword>
<evidence type="ECO:0000313" key="4">
    <source>
        <dbReference type="EMBL" id="AUG28675.1"/>
    </source>
</evidence>
<dbReference type="InterPro" id="IPR011711">
    <property type="entry name" value="GntR_C"/>
</dbReference>
<dbReference type="InterPro" id="IPR036390">
    <property type="entry name" value="WH_DNA-bd_sf"/>
</dbReference>
<dbReference type="PANTHER" id="PTHR43537">
    <property type="entry name" value="TRANSCRIPTIONAL REGULATOR, GNTR FAMILY"/>
    <property type="match status" value="1"/>
</dbReference>
<reference evidence="4 5" key="1">
    <citation type="submission" date="2017-12" db="EMBL/GenBank/DDBJ databases">
        <title>Isolation and characterization of estrogens degradatiion strain Microbacterium hominis SJTG1.</title>
        <authorList>
            <person name="Xiong W."/>
            <person name="Yin C."/>
            <person name="Zheng D."/>
            <person name="Liang R."/>
        </authorList>
    </citation>
    <scope>NUCLEOTIDE SEQUENCE [LARGE SCALE GENOMIC DNA]</scope>
    <source>
        <strain evidence="4 5">SJTG1</strain>
    </source>
</reference>
<dbReference type="GO" id="GO:0003700">
    <property type="term" value="F:DNA-binding transcription factor activity"/>
    <property type="evidence" value="ECO:0007669"/>
    <property type="project" value="InterPro"/>
</dbReference>
<dbReference type="GO" id="GO:0003677">
    <property type="term" value="F:DNA binding"/>
    <property type="evidence" value="ECO:0007669"/>
    <property type="project" value="UniProtKB-KW"/>
</dbReference>
<dbReference type="InterPro" id="IPR036388">
    <property type="entry name" value="WH-like_DNA-bd_sf"/>
</dbReference>
<dbReference type="PANTHER" id="PTHR43537:SF5">
    <property type="entry name" value="UXU OPERON TRANSCRIPTIONAL REGULATOR"/>
    <property type="match status" value="1"/>
</dbReference>
<dbReference type="EMBL" id="CP025299">
    <property type="protein sequence ID" value="AUG28675.1"/>
    <property type="molecule type" value="Genomic_DNA"/>
</dbReference>
<dbReference type="InterPro" id="IPR008920">
    <property type="entry name" value="TF_FadR/GntR_C"/>
</dbReference>
<dbReference type="SMART" id="SM00345">
    <property type="entry name" value="HTH_GNTR"/>
    <property type="match status" value="1"/>
</dbReference>
<dbReference type="AlphaFoldDB" id="A0A2K9D4R2"/>
<evidence type="ECO:0000256" key="1">
    <source>
        <dbReference type="ARBA" id="ARBA00023015"/>
    </source>
</evidence>